<evidence type="ECO:0000313" key="3">
    <source>
        <dbReference type="Proteomes" id="UP000014760"/>
    </source>
</evidence>
<name>R7V6X9_CAPTE</name>
<dbReference type="EnsemblMetazoa" id="CapteT185504">
    <property type="protein sequence ID" value="CapteP185504"/>
    <property type="gene ID" value="CapteG185504"/>
</dbReference>
<dbReference type="HOGENOM" id="CLU_1195826_0_0_1"/>
<dbReference type="AlphaFoldDB" id="R7V6X9"/>
<organism evidence="1">
    <name type="scientific">Capitella teleta</name>
    <name type="common">Polychaete worm</name>
    <dbReference type="NCBI Taxonomy" id="283909"/>
    <lineage>
        <taxon>Eukaryota</taxon>
        <taxon>Metazoa</taxon>
        <taxon>Spiralia</taxon>
        <taxon>Lophotrochozoa</taxon>
        <taxon>Annelida</taxon>
        <taxon>Polychaeta</taxon>
        <taxon>Sedentaria</taxon>
        <taxon>Scolecida</taxon>
        <taxon>Capitellidae</taxon>
        <taxon>Capitella</taxon>
    </lineage>
</organism>
<dbReference type="EMBL" id="AMQN01038849">
    <property type="status" value="NOT_ANNOTATED_CDS"/>
    <property type="molecule type" value="Genomic_DNA"/>
</dbReference>
<dbReference type="EMBL" id="KB294700">
    <property type="protein sequence ID" value="ELU14182.1"/>
    <property type="molecule type" value="Genomic_DNA"/>
</dbReference>
<gene>
    <name evidence="1" type="ORF">CAPTEDRAFT_185504</name>
</gene>
<accession>R7V6X9</accession>
<dbReference type="Proteomes" id="UP000014760">
    <property type="component" value="Unassembled WGS sequence"/>
</dbReference>
<evidence type="ECO:0000313" key="2">
    <source>
        <dbReference type="EnsemblMetazoa" id="CapteP185504"/>
    </source>
</evidence>
<dbReference type="OrthoDB" id="10064872at2759"/>
<reference evidence="1 3" key="2">
    <citation type="journal article" date="2013" name="Nature">
        <title>Insights into bilaterian evolution from three spiralian genomes.</title>
        <authorList>
            <person name="Simakov O."/>
            <person name="Marletaz F."/>
            <person name="Cho S.J."/>
            <person name="Edsinger-Gonzales E."/>
            <person name="Havlak P."/>
            <person name="Hellsten U."/>
            <person name="Kuo D.H."/>
            <person name="Larsson T."/>
            <person name="Lv J."/>
            <person name="Arendt D."/>
            <person name="Savage R."/>
            <person name="Osoegawa K."/>
            <person name="de Jong P."/>
            <person name="Grimwood J."/>
            <person name="Chapman J.A."/>
            <person name="Shapiro H."/>
            <person name="Aerts A."/>
            <person name="Otillar R.P."/>
            <person name="Terry A.Y."/>
            <person name="Boore J.L."/>
            <person name="Grigoriev I.V."/>
            <person name="Lindberg D.R."/>
            <person name="Seaver E.C."/>
            <person name="Weisblat D.A."/>
            <person name="Putnam N.H."/>
            <person name="Rokhsar D.S."/>
        </authorList>
    </citation>
    <scope>NUCLEOTIDE SEQUENCE</scope>
    <source>
        <strain evidence="1 3">I ESC-2004</strain>
    </source>
</reference>
<reference evidence="3" key="1">
    <citation type="submission" date="2012-12" db="EMBL/GenBank/DDBJ databases">
        <authorList>
            <person name="Hellsten U."/>
            <person name="Grimwood J."/>
            <person name="Chapman J.A."/>
            <person name="Shapiro H."/>
            <person name="Aerts A."/>
            <person name="Otillar R.P."/>
            <person name="Terry A.Y."/>
            <person name="Boore J.L."/>
            <person name="Simakov O."/>
            <person name="Marletaz F."/>
            <person name="Cho S.-J."/>
            <person name="Edsinger-Gonzales E."/>
            <person name="Havlak P."/>
            <person name="Kuo D.-H."/>
            <person name="Larsson T."/>
            <person name="Lv J."/>
            <person name="Arendt D."/>
            <person name="Savage R."/>
            <person name="Osoegawa K."/>
            <person name="de Jong P."/>
            <person name="Lindberg D.R."/>
            <person name="Seaver E.C."/>
            <person name="Weisblat D.A."/>
            <person name="Putnam N.H."/>
            <person name="Grigoriev I.V."/>
            <person name="Rokhsar D.S."/>
        </authorList>
    </citation>
    <scope>NUCLEOTIDE SEQUENCE</scope>
    <source>
        <strain evidence="3">I ESC-2004</strain>
    </source>
</reference>
<protein>
    <submittedName>
        <fullName evidence="1 2">Uncharacterized protein</fullName>
    </submittedName>
</protein>
<proteinExistence type="predicted"/>
<sequence>MPDRSTIEAMARELEVLSDLQVAEMLMNYIDCTAAFDATTQDERHVNEIHITNSEVSLVAAVDEGGTALDYKNHLCDTVINLAEVYCFFRGGSFSDIHQHMIDNIANVMTDRCSTKYAAVELVNDLWKKQLVELNCHLHPLDSLASKTRAALKIDEKDHALTRKVFGHDCVAADVVLQFNKMRYKDGKGDPKGFVMFLTQSNLPKGLLPRYKGTGCMCCSTSLGSCTAFLFI</sequence>
<dbReference type="OMA" id="SQMAYEM"/>
<reference evidence="2" key="3">
    <citation type="submission" date="2015-06" db="UniProtKB">
        <authorList>
            <consortium name="EnsemblMetazoa"/>
        </authorList>
    </citation>
    <scope>IDENTIFICATION</scope>
</reference>
<evidence type="ECO:0000313" key="1">
    <source>
        <dbReference type="EMBL" id="ELU14182.1"/>
    </source>
</evidence>
<keyword evidence="3" id="KW-1185">Reference proteome</keyword>